<comment type="similarity">
    <text evidence="1">Belongs to the 'GDSL' lipolytic enzyme family.</text>
</comment>
<keyword evidence="2" id="KW-0378">Hydrolase</keyword>
<dbReference type="Pfam" id="PF13472">
    <property type="entry name" value="Lipase_GDSL_2"/>
    <property type="match status" value="1"/>
</dbReference>
<dbReference type="OrthoDB" id="9807041at2"/>
<dbReference type="SUPFAM" id="SSF49785">
    <property type="entry name" value="Galactose-binding domain-like"/>
    <property type="match status" value="1"/>
</dbReference>
<gene>
    <name evidence="5" type="ORF">B0I27_101310</name>
</gene>
<evidence type="ECO:0000256" key="2">
    <source>
        <dbReference type="ARBA" id="ARBA00022801"/>
    </source>
</evidence>
<feature type="domain" description="SGNH hydrolase-type esterase" evidence="3">
    <location>
        <begin position="201"/>
        <end position="382"/>
    </location>
</feature>
<dbReference type="RefSeq" id="WP_106290677.1">
    <property type="nucleotide sequence ID" value="NZ_PVTH01000001.1"/>
</dbReference>
<reference evidence="5 6" key="1">
    <citation type="submission" date="2018-03" db="EMBL/GenBank/DDBJ databases">
        <title>Genomic Encyclopedia of Type Strains, Phase III (KMG-III): the genomes of soil and plant-associated and newly described type strains.</title>
        <authorList>
            <person name="Whitman W."/>
        </authorList>
    </citation>
    <scope>NUCLEOTIDE SEQUENCE [LARGE SCALE GENOMIC DNA]</scope>
    <source>
        <strain evidence="5 6">CGMCC 1.9313</strain>
    </source>
</reference>
<dbReference type="PANTHER" id="PTHR43695">
    <property type="entry name" value="PUTATIVE (AFU_ORTHOLOGUE AFUA_2G17250)-RELATED"/>
    <property type="match status" value="1"/>
</dbReference>
<dbReference type="AlphaFoldDB" id="A0A2T0UBM3"/>
<dbReference type="Pfam" id="PF21254">
    <property type="entry name" value="AGA-YXIM_GBD"/>
    <property type="match status" value="1"/>
</dbReference>
<dbReference type="CDD" id="cd01821">
    <property type="entry name" value="Rhamnogalacturan_acetylesterase_like"/>
    <property type="match status" value="1"/>
</dbReference>
<keyword evidence="6" id="KW-1185">Reference proteome</keyword>
<comment type="caution">
    <text evidence="5">The sequence shown here is derived from an EMBL/GenBank/DDBJ whole genome shotgun (WGS) entry which is preliminary data.</text>
</comment>
<dbReference type="InterPro" id="IPR008979">
    <property type="entry name" value="Galactose-bd-like_sf"/>
</dbReference>
<dbReference type="Gene3D" id="3.40.50.1110">
    <property type="entry name" value="SGNH hydrolase"/>
    <property type="match status" value="1"/>
</dbReference>
<evidence type="ECO:0000256" key="1">
    <source>
        <dbReference type="ARBA" id="ARBA00008668"/>
    </source>
</evidence>
<dbReference type="InterPro" id="IPR013830">
    <property type="entry name" value="SGNH_hydro"/>
</dbReference>
<proteinExistence type="inferred from homology"/>
<feature type="domain" description="Beta-agarase/YXIM esterase-like galactose-binding" evidence="4">
    <location>
        <begin position="32"/>
        <end position="122"/>
    </location>
</feature>
<dbReference type="InterPro" id="IPR036514">
    <property type="entry name" value="SGNH_hydro_sf"/>
</dbReference>
<dbReference type="GO" id="GO:0016788">
    <property type="term" value="F:hydrolase activity, acting on ester bonds"/>
    <property type="evidence" value="ECO:0007669"/>
    <property type="project" value="UniProtKB-ARBA"/>
</dbReference>
<accession>A0A2T0UBM3</accession>
<evidence type="ECO:0000259" key="3">
    <source>
        <dbReference type="Pfam" id="PF13472"/>
    </source>
</evidence>
<protein>
    <submittedName>
        <fullName evidence="5">Lysophospholipase L1-like esterase</fullName>
    </submittedName>
</protein>
<dbReference type="InterPro" id="IPR037459">
    <property type="entry name" value="RhgT-like"/>
</dbReference>
<dbReference type="Proteomes" id="UP000238034">
    <property type="component" value="Unassembled WGS sequence"/>
</dbReference>
<name>A0A2T0UBM3_9SPHI</name>
<dbReference type="EMBL" id="PVTH01000001">
    <property type="protein sequence ID" value="PRY55341.1"/>
    <property type="molecule type" value="Genomic_DNA"/>
</dbReference>
<dbReference type="SUPFAM" id="SSF52266">
    <property type="entry name" value="SGNH hydrolase"/>
    <property type="match status" value="1"/>
</dbReference>
<evidence type="ECO:0000313" key="5">
    <source>
        <dbReference type="EMBL" id="PRY55341.1"/>
    </source>
</evidence>
<dbReference type="InterPro" id="IPR049033">
    <property type="entry name" value="AGA-YXIM_GBD"/>
</dbReference>
<dbReference type="Gene3D" id="2.60.120.430">
    <property type="entry name" value="Galactose-binding lectin"/>
    <property type="match status" value="1"/>
</dbReference>
<sequence>MNKFDRFLIVFSLIAFQGYAQYRDDLQNGKSWKFDTGSKNVGPGYTGVSTTDVYSDGRGYGFDFSSQPKSVFRKGKNPLKSDFVTSDKPFYFSVRVPEGNYKVTLTLGDTKSPAKATVKAESRRLMLEHLETKAGGHIRKSFIVNVKDRKIAANREVHLKPRELTKLDWDDKLTLEFDANTALNAIEIEKTDSQITVYLAGNSTVVNQEEEPWASWGQMIPRFFRPGVAIANHAESGLSLGSFIGSRRLEKVLSVIKPGDYVFVEFGHNDEKEKGPNDGPYKSYTERLKIFSREVRAAKANLVILTPTARRSFDASGKMVNSHGEYPDAARKVASEEGVPLIDLTALTTRMYEALGPEGSKSAFVIYPERNLNDNTHFNPYGAYQIAKIVAQEIKGQNLKLAEFLVDMPAFDSASPDHVASFKWPPSPHVSIVKPDGN</sequence>
<organism evidence="5 6">
    <name type="scientific">Arcticibacter pallidicorallinus</name>
    <dbReference type="NCBI Taxonomy" id="1259464"/>
    <lineage>
        <taxon>Bacteria</taxon>
        <taxon>Pseudomonadati</taxon>
        <taxon>Bacteroidota</taxon>
        <taxon>Sphingobacteriia</taxon>
        <taxon>Sphingobacteriales</taxon>
        <taxon>Sphingobacteriaceae</taxon>
        <taxon>Arcticibacter</taxon>
    </lineage>
</organism>
<evidence type="ECO:0000259" key="4">
    <source>
        <dbReference type="Pfam" id="PF21254"/>
    </source>
</evidence>
<evidence type="ECO:0000313" key="6">
    <source>
        <dbReference type="Proteomes" id="UP000238034"/>
    </source>
</evidence>
<dbReference type="PANTHER" id="PTHR43695:SF1">
    <property type="entry name" value="RHAMNOGALACTURONAN ACETYLESTERASE"/>
    <property type="match status" value="1"/>
</dbReference>